<evidence type="ECO:0000256" key="1">
    <source>
        <dbReference type="ARBA" id="ARBA00012513"/>
    </source>
</evidence>
<reference evidence="7 8" key="1">
    <citation type="submission" date="2023-01" db="EMBL/GenBank/DDBJ databases">
        <title>Halorubrum ezzemoulense from Santa Pola, Spain.</title>
        <authorList>
            <person name="Feng Y."/>
            <person name="Louyakis A.S."/>
            <person name="Gogarten J.P."/>
        </authorList>
    </citation>
    <scope>NUCLEOTIDE SEQUENCE [LARGE SCALE GENOMIC DNA]</scope>
    <source>
        <strain evidence="7 8">AMM015</strain>
    </source>
</reference>
<protein>
    <recommendedName>
        <fullName evidence="1">non-specific serine/threonine protein kinase</fullName>
        <ecNumber evidence="1">2.7.11.1</ecNumber>
    </recommendedName>
</protein>
<accession>A0ABT4Z8Q2</accession>
<dbReference type="PANTHER" id="PTHR43671:SF13">
    <property type="entry name" value="SERINE_THREONINE-PROTEIN KINASE NEK2"/>
    <property type="match status" value="1"/>
</dbReference>
<evidence type="ECO:0000259" key="6">
    <source>
        <dbReference type="PROSITE" id="PS50011"/>
    </source>
</evidence>
<keyword evidence="5" id="KW-0067">ATP-binding</keyword>
<evidence type="ECO:0000313" key="7">
    <source>
        <dbReference type="EMBL" id="MDB2294541.1"/>
    </source>
</evidence>
<dbReference type="Proteomes" id="UP001210528">
    <property type="component" value="Unassembled WGS sequence"/>
</dbReference>
<dbReference type="Gene3D" id="1.10.510.10">
    <property type="entry name" value="Transferase(Phosphotransferase) domain 1"/>
    <property type="match status" value="1"/>
</dbReference>
<sequence length="136" mass="15232">RKTPGEQWDVPKIADWELAQTILNHSDSVGVTTPQYIAPEQAHNESTDQLTDQFQLGIVLYELFTGAHPFIDDPESTLEAAVISGILQNEPAPPSELRSILSPNLDDILLRMLAKNPSDRYEAMLQVRNDLGRILR</sequence>
<comment type="caution">
    <text evidence="7">The sequence shown here is derived from an EMBL/GenBank/DDBJ whole genome shotgun (WGS) entry which is preliminary data.</text>
</comment>
<evidence type="ECO:0000256" key="5">
    <source>
        <dbReference type="ARBA" id="ARBA00022840"/>
    </source>
</evidence>
<proteinExistence type="predicted"/>
<organism evidence="7 8">
    <name type="scientific">Halorubrum ezzemoulense</name>
    <name type="common">Halorubrum chaoviator</name>
    <dbReference type="NCBI Taxonomy" id="337243"/>
    <lineage>
        <taxon>Archaea</taxon>
        <taxon>Methanobacteriati</taxon>
        <taxon>Methanobacteriota</taxon>
        <taxon>Stenosarchaea group</taxon>
        <taxon>Halobacteria</taxon>
        <taxon>Halobacteriales</taxon>
        <taxon>Haloferacaceae</taxon>
        <taxon>Halorubrum</taxon>
    </lineage>
</organism>
<dbReference type="InterPro" id="IPR011009">
    <property type="entry name" value="Kinase-like_dom_sf"/>
</dbReference>
<evidence type="ECO:0000256" key="3">
    <source>
        <dbReference type="ARBA" id="ARBA00022741"/>
    </source>
</evidence>
<keyword evidence="8" id="KW-1185">Reference proteome</keyword>
<feature type="non-terminal residue" evidence="7">
    <location>
        <position position="1"/>
    </location>
</feature>
<gene>
    <name evidence="7" type="ORF">PM085_20280</name>
</gene>
<dbReference type="InterPro" id="IPR050660">
    <property type="entry name" value="NEK_Ser/Thr_kinase"/>
</dbReference>
<feature type="domain" description="Protein kinase" evidence="6">
    <location>
        <begin position="1"/>
        <end position="135"/>
    </location>
</feature>
<keyword evidence="2" id="KW-0808">Transferase</keyword>
<dbReference type="InterPro" id="IPR000719">
    <property type="entry name" value="Prot_kinase_dom"/>
</dbReference>
<dbReference type="PROSITE" id="PS50011">
    <property type="entry name" value="PROTEIN_KINASE_DOM"/>
    <property type="match status" value="1"/>
</dbReference>
<keyword evidence="4 7" id="KW-0418">Kinase</keyword>
<dbReference type="SUPFAM" id="SSF56112">
    <property type="entry name" value="Protein kinase-like (PK-like)"/>
    <property type="match status" value="1"/>
</dbReference>
<evidence type="ECO:0000256" key="4">
    <source>
        <dbReference type="ARBA" id="ARBA00022777"/>
    </source>
</evidence>
<dbReference type="RefSeq" id="WP_271970867.1">
    <property type="nucleotide sequence ID" value="NZ_JAQLUK010000174.1"/>
</dbReference>
<dbReference type="Pfam" id="PF00069">
    <property type="entry name" value="Pkinase"/>
    <property type="match status" value="1"/>
</dbReference>
<dbReference type="GO" id="GO:0016301">
    <property type="term" value="F:kinase activity"/>
    <property type="evidence" value="ECO:0007669"/>
    <property type="project" value="UniProtKB-KW"/>
</dbReference>
<dbReference type="EMBL" id="JAQLUK010000174">
    <property type="protein sequence ID" value="MDB2294541.1"/>
    <property type="molecule type" value="Genomic_DNA"/>
</dbReference>
<evidence type="ECO:0000256" key="2">
    <source>
        <dbReference type="ARBA" id="ARBA00022679"/>
    </source>
</evidence>
<evidence type="ECO:0000313" key="8">
    <source>
        <dbReference type="Proteomes" id="UP001210528"/>
    </source>
</evidence>
<dbReference type="EC" id="2.7.11.1" evidence="1"/>
<name>A0ABT4Z8Q2_HALEZ</name>
<dbReference type="PANTHER" id="PTHR43671">
    <property type="entry name" value="SERINE/THREONINE-PROTEIN KINASE NEK"/>
    <property type="match status" value="1"/>
</dbReference>
<keyword evidence="3" id="KW-0547">Nucleotide-binding</keyword>